<comment type="caution">
    <text evidence="2">The sequence shown here is derived from an EMBL/GenBank/DDBJ whole genome shotgun (WGS) entry which is preliminary data.</text>
</comment>
<name>A0A8J6MZ37_9DELT</name>
<gene>
    <name evidence="2" type="ORF">H8E19_02985</name>
</gene>
<dbReference type="GO" id="GO:0045454">
    <property type="term" value="P:cell redox homeostasis"/>
    <property type="evidence" value="ECO:0007669"/>
    <property type="project" value="TreeGrafter"/>
</dbReference>
<dbReference type="InterPro" id="IPR036249">
    <property type="entry name" value="Thioredoxin-like_sf"/>
</dbReference>
<accession>A0A8J6MZ37</accession>
<dbReference type="AlphaFoldDB" id="A0A8J6MZ37"/>
<dbReference type="PANTHER" id="PTHR45663:SF11">
    <property type="entry name" value="GEO12009P1"/>
    <property type="match status" value="1"/>
</dbReference>
<dbReference type="PANTHER" id="PTHR45663">
    <property type="entry name" value="GEO12009P1"/>
    <property type="match status" value="1"/>
</dbReference>
<dbReference type="Pfam" id="PF00085">
    <property type="entry name" value="Thioredoxin"/>
    <property type="match status" value="1"/>
</dbReference>
<evidence type="ECO:0000313" key="2">
    <source>
        <dbReference type="EMBL" id="MBC8176343.1"/>
    </source>
</evidence>
<dbReference type="Gene3D" id="3.40.30.10">
    <property type="entry name" value="Glutaredoxin"/>
    <property type="match status" value="1"/>
</dbReference>
<evidence type="ECO:0000259" key="1">
    <source>
        <dbReference type="PROSITE" id="PS51352"/>
    </source>
</evidence>
<dbReference type="GO" id="GO:0015035">
    <property type="term" value="F:protein-disulfide reductase activity"/>
    <property type="evidence" value="ECO:0007669"/>
    <property type="project" value="TreeGrafter"/>
</dbReference>
<proteinExistence type="predicted"/>
<protein>
    <submittedName>
        <fullName evidence="2">Thioredoxin family protein</fullName>
    </submittedName>
</protein>
<dbReference type="Proteomes" id="UP000650524">
    <property type="component" value="Unassembled WGS sequence"/>
</dbReference>
<evidence type="ECO:0000313" key="3">
    <source>
        <dbReference type="Proteomes" id="UP000650524"/>
    </source>
</evidence>
<organism evidence="2 3">
    <name type="scientific">Candidatus Desulfacyla euxinica</name>
    <dbReference type="NCBI Taxonomy" id="2841693"/>
    <lineage>
        <taxon>Bacteria</taxon>
        <taxon>Deltaproteobacteria</taxon>
        <taxon>Candidatus Desulfacyla</taxon>
    </lineage>
</organism>
<dbReference type="CDD" id="cd02947">
    <property type="entry name" value="TRX_family"/>
    <property type="match status" value="1"/>
</dbReference>
<feature type="domain" description="Thioredoxin" evidence="1">
    <location>
        <begin position="1"/>
        <end position="101"/>
    </location>
</feature>
<reference evidence="2 3" key="1">
    <citation type="submission" date="2020-08" db="EMBL/GenBank/DDBJ databases">
        <title>Bridging the membrane lipid divide: bacteria of the FCB group superphylum have the potential to synthesize archaeal ether lipids.</title>
        <authorList>
            <person name="Villanueva L."/>
            <person name="Von Meijenfeldt F.A.B."/>
            <person name="Westbye A.B."/>
            <person name="Yadav S."/>
            <person name="Hopmans E.C."/>
            <person name="Dutilh B.E."/>
            <person name="Sinninghe Damste J.S."/>
        </authorList>
    </citation>
    <scope>NUCLEOTIDE SEQUENCE [LARGE SCALE GENOMIC DNA]</scope>
    <source>
        <strain evidence="2">NIOZ-UU27</strain>
    </source>
</reference>
<dbReference type="InterPro" id="IPR013766">
    <property type="entry name" value="Thioredoxin_domain"/>
</dbReference>
<dbReference type="PROSITE" id="PS51352">
    <property type="entry name" value="THIOREDOXIN_2"/>
    <property type="match status" value="1"/>
</dbReference>
<sequence length="121" mass="13824">MSGEFREVPVKGMITMVDLGADACIPCKMMAPILRKMEKQYDGKATIIFIDVWKHRDQAKRFGVRAIPTQIFFDKKGKEIYRHVGFMSESAIADQLKKMGVGWERVRQTGDIDAGDFFPYS</sequence>
<dbReference type="SUPFAM" id="SSF52833">
    <property type="entry name" value="Thioredoxin-like"/>
    <property type="match status" value="1"/>
</dbReference>
<dbReference type="EMBL" id="JACNJD010000127">
    <property type="protein sequence ID" value="MBC8176343.1"/>
    <property type="molecule type" value="Genomic_DNA"/>
</dbReference>
<dbReference type="GO" id="GO:0005829">
    <property type="term" value="C:cytosol"/>
    <property type="evidence" value="ECO:0007669"/>
    <property type="project" value="TreeGrafter"/>
</dbReference>